<organism evidence="2 3">
    <name type="scientific">Dissostichus eleginoides</name>
    <name type="common">Patagonian toothfish</name>
    <name type="synonym">Dissostichus amissus</name>
    <dbReference type="NCBI Taxonomy" id="100907"/>
    <lineage>
        <taxon>Eukaryota</taxon>
        <taxon>Metazoa</taxon>
        <taxon>Chordata</taxon>
        <taxon>Craniata</taxon>
        <taxon>Vertebrata</taxon>
        <taxon>Euteleostomi</taxon>
        <taxon>Actinopterygii</taxon>
        <taxon>Neopterygii</taxon>
        <taxon>Teleostei</taxon>
        <taxon>Neoteleostei</taxon>
        <taxon>Acanthomorphata</taxon>
        <taxon>Eupercaria</taxon>
        <taxon>Perciformes</taxon>
        <taxon>Notothenioidei</taxon>
        <taxon>Nototheniidae</taxon>
        <taxon>Dissostichus</taxon>
    </lineage>
</organism>
<feature type="region of interest" description="Disordered" evidence="1">
    <location>
        <begin position="212"/>
        <end position="240"/>
    </location>
</feature>
<gene>
    <name evidence="2" type="ORF">KUDE01_001068</name>
</gene>
<dbReference type="EMBL" id="JASDAP010000007">
    <property type="protein sequence ID" value="KAK1900281.1"/>
    <property type="molecule type" value="Genomic_DNA"/>
</dbReference>
<accession>A0AAD9CFK3</accession>
<evidence type="ECO:0000256" key="1">
    <source>
        <dbReference type="SAM" id="MobiDB-lite"/>
    </source>
</evidence>
<feature type="compositionally biased region" description="Acidic residues" evidence="1">
    <location>
        <begin position="146"/>
        <end position="163"/>
    </location>
</feature>
<evidence type="ECO:0000313" key="3">
    <source>
        <dbReference type="Proteomes" id="UP001228049"/>
    </source>
</evidence>
<reference evidence="2" key="1">
    <citation type="submission" date="2023-04" db="EMBL/GenBank/DDBJ databases">
        <title>Chromosome-level genome of Chaenocephalus aceratus.</title>
        <authorList>
            <person name="Park H."/>
        </authorList>
    </citation>
    <scope>NUCLEOTIDE SEQUENCE</scope>
    <source>
        <strain evidence="2">DE</strain>
        <tissue evidence="2">Muscle</tissue>
    </source>
</reference>
<dbReference type="AlphaFoldDB" id="A0AAD9CFK3"/>
<proteinExistence type="predicted"/>
<evidence type="ECO:0000313" key="2">
    <source>
        <dbReference type="EMBL" id="KAK1900281.1"/>
    </source>
</evidence>
<sequence length="269" mass="29464">MPGMTGAKNVHSGMRPPEVKNVAAKKGNKTAEKTEGKVDKGPEKKDNKEEKAGEKKNTGGEASKGGNRDELNHGAKPPAAGAAAAENLGMGNGEEKQKGEEEEPASDEHIEAEEGSLLGYSSDEDEVLRRERPHGENGDGRQNGTGEDEGDGGNGAAEEEGPAEETSKAGKSKKRKEKRRVWKGGQWKCKRRQRRERRYRKHRRWRGEVVKELDGKRSEAEASEGAAWVREGEEGSTVNGSPEIRVRRRLRLHRGVGVVRRGVHGVRLT</sequence>
<keyword evidence="3" id="KW-1185">Reference proteome</keyword>
<feature type="compositionally biased region" description="Basic and acidic residues" evidence="1">
    <location>
        <begin position="29"/>
        <end position="58"/>
    </location>
</feature>
<feature type="region of interest" description="Disordered" evidence="1">
    <location>
        <begin position="1"/>
        <end position="197"/>
    </location>
</feature>
<protein>
    <submittedName>
        <fullName evidence="2">Protein IQ-DOMAIN 1</fullName>
    </submittedName>
</protein>
<name>A0AAD9CFK3_DISEL</name>
<feature type="compositionally biased region" description="Acidic residues" evidence="1">
    <location>
        <begin position="100"/>
        <end position="114"/>
    </location>
</feature>
<feature type="compositionally biased region" description="Basic and acidic residues" evidence="1">
    <location>
        <begin position="127"/>
        <end position="139"/>
    </location>
</feature>
<dbReference type="Proteomes" id="UP001228049">
    <property type="component" value="Unassembled WGS sequence"/>
</dbReference>
<comment type="caution">
    <text evidence="2">The sequence shown here is derived from an EMBL/GenBank/DDBJ whole genome shotgun (WGS) entry which is preliminary data.</text>
</comment>
<feature type="compositionally biased region" description="Low complexity" evidence="1">
    <location>
        <begin position="74"/>
        <end position="85"/>
    </location>
</feature>
<feature type="compositionally biased region" description="Basic residues" evidence="1">
    <location>
        <begin position="170"/>
        <end position="197"/>
    </location>
</feature>